<dbReference type="EC" id="4.3.2.2" evidence="4 12"/>
<evidence type="ECO:0000259" key="14">
    <source>
        <dbReference type="Pfam" id="PF00206"/>
    </source>
</evidence>
<dbReference type="eggNOG" id="COG0015">
    <property type="taxonomic scope" value="Bacteria"/>
</dbReference>
<dbReference type="Pfam" id="PF00206">
    <property type="entry name" value="Lyase_1"/>
    <property type="match status" value="1"/>
</dbReference>
<keyword evidence="6 13" id="KW-0658">Purine biosynthesis</keyword>
<dbReference type="PROSITE" id="PS00163">
    <property type="entry name" value="FUMARATE_LYASES"/>
    <property type="match status" value="1"/>
</dbReference>
<evidence type="ECO:0000256" key="1">
    <source>
        <dbReference type="ARBA" id="ARBA00004706"/>
    </source>
</evidence>
<protein>
    <recommendedName>
        <fullName evidence="5 12">Adenylosuccinate lyase</fullName>
        <shortName evidence="13">ASL</shortName>
        <ecNumber evidence="4 12">4.3.2.2</ecNumber>
    </recommendedName>
    <alternativeName>
        <fullName evidence="10 13">Adenylosuccinase</fullName>
    </alternativeName>
</protein>
<comment type="function">
    <text evidence="9">Catalyzes two reactions in de novo purine nucleotide biosynthesis. Catalyzes the breakdown of 5-aminoimidazole- (N-succinylocarboxamide) ribotide (SAICAR or 2-[5-amino-1-(5-phospho-beta-D-ribosyl)imidazole-4-carboxamido]succinate) to 5-aminoimidazole-4-carboxamide ribotide (AICAR or 5-amino-1-(5-phospho-beta-D-ribosyl)imidazole-4-carboxamide) and fumarate, and of adenylosuccinate (ADS or N(6)-(1,2-dicarboxyethyl)-AMP) to adenosine monophosphate (AMP) and fumarate.</text>
</comment>
<evidence type="ECO:0000256" key="4">
    <source>
        <dbReference type="ARBA" id="ARBA00012339"/>
    </source>
</evidence>
<dbReference type="InterPro" id="IPR000362">
    <property type="entry name" value="Fumarate_lyase_fam"/>
</dbReference>
<evidence type="ECO:0000256" key="6">
    <source>
        <dbReference type="ARBA" id="ARBA00022755"/>
    </source>
</evidence>
<accession>A0A0A0JNG0</accession>
<dbReference type="AlphaFoldDB" id="A0A0A0JNG0"/>
<dbReference type="UniPathway" id="UPA00075">
    <property type="reaction ID" value="UER00336"/>
</dbReference>
<evidence type="ECO:0000256" key="11">
    <source>
        <dbReference type="ARBA" id="ARBA00049115"/>
    </source>
</evidence>
<dbReference type="PANTHER" id="PTHR43411">
    <property type="entry name" value="ADENYLOSUCCINATE LYASE"/>
    <property type="match status" value="1"/>
</dbReference>
<evidence type="ECO:0000256" key="3">
    <source>
        <dbReference type="ARBA" id="ARBA00008273"/>
    </source>
</evidence>
<dbReference type="Proteomes" id="UP000030011">
    <property type="component" value="Unassembled WGS sequence"/>
</dbReference>
<dbReference type="InterPro" id="IPR024083">
    <property type="entry name" value="Fumarase/histidase_N"/>
</dbReference>
<dbReference type="InterPro" id="IPR013539">
    <property type="entry name" value="PurB_C"/>
</dbReference>
<dbReference type="SUPFAM" id="SSF48557">
    <property type="entry name" value="L-aspartase-like"/>
    <property type="match status" value="1"/>
</dbReference>
<gene>
    <name evidence="16" type="ORF">N803_14995</name>
</gene>
<dbReference type="EMBL" id="AVPK01000006">
    <property type="protein sequence ID" value="KGN37161.1"/>
    <property type="molecule type" value="Genomic_DNA"/>
</dbReference>
<evidence type="ECO:0000256" key="5">
    <source>
        <dbReference type="ARBA" id="ARBA00017058"/>
    </source>
</evidence>
<organism evidence="16 17">
    <name type="scientific">Knoellia subterranea KCTC 19937</name>
    <dbReference type="NCBI Taxonomy" id="1385521"/>
    <lineage>
        <taxon>Bacteria</taxon>
        <taxon>Bacillati</taxon>
        <taxon>Actinomycetota</taxon>
        <taxon>Actinomycetes</taxon>
        <taxon>Micrococcales</taxon>
        <taxon>Intrasporangiaceae</taxon>
        <taxon>Knoellia</taxon>
    </lineage>
</organism>
<dbReference type="InterPro" id="IPR004769">
    <property type="entry name" value="Pur_lyase"/>
</dbReference>
<dbReference type="NCBIfam" id="TIGR00928">
    <property type="entry name" value="purB"/>
    <property type="match status" value="1"/>
</dbReference>
<dbReference type="RefSeq" id="WP_035905605.1">
    <property type="nucleotide sequence ID" value="NZ_AVPK01000006.1"/>
</dbReference>
<dbReference type="Gene3D" id="1.10.275.10">
    <property type="entry name" value="Fumarase/aspartase (N-terminal domain)"/>
    <property type="match status" value="1"/>
</dbReference>
<name>A0A0A0JNG0_9MICO</name>
<dbReference type="GO" id="GO:0070626">
    <property type="term" value="F:(S)-2-(5-amino-1-(5-phospho-D-ribosyl)imidazole-4-carboxamido) succinate lyase (fumarate-forming) activity"/>
    <property type="evidence" value="ECO:0007669"/>
    <property type="project" value="RHEA"/>
</dbReference>
<dbReference type="GO" id="GO:0006189">
    <property type="term" value="P:'de novo' IMP biosynthetic process"/>
    <property type="evidence" value="ECO:0007669"/>
    <property type="project" value="UniProtKB-UniPathway"/>
</dbReference>
<keyword evidence="7 13" id="KW-0456">Lyase</keyword>
<dbReference type="GO" id="GO:0044208">
    <property type="term" value="P:'de novo' AMP biosynthetic process"/>
    <property type="evidence" value="ECO:0007669"/>
    <property type="project" value="UniProtKB-UniPathway"/>
</dbReference>
<dbReference type="InterPro" id="IPR022761">
    <property type="entry name" value="Fumarate_lyase_N"/>
</dbReference>
<dbReference type="Gene3D" id="1.10.40.30">
    <property type="entry name" value="Fumarase/aspartase (C-terminal domain)"/>
    <property type="match status" value="1"/>
</dbReference>
<dbReference type="NCBIfam" id="NF006764">
    <property type="entry name" value="PRK09285.1"/>
    <property type="match status" value="1"/>
</dbReference>
<dbReference type="PRINTS" id="PR00149">
    <property type="entry name" value="FUMRATELYASE"/>
</dbReference>
<evidence type="ECO:0000259" key="15">
    <source>
        <dbReference type="Pfam" id="PF08328"/>
    </source>
</evidence>
<dbReference type="InterPro" id="IPR008948">
    <property type="entry name" value="L-Aspartase-like"/>
</dbReference>
<evidence type="ECO:0000256" key="13">
    <source>
        <dbReference type="RuleBase" id="RU361172"/>
    </source>
</evidence>
<comment type="caution">
    <text evidence="16">The sequence shown here is derived from an EMBL/GenBank/DDBJ whole genome shotgun (WGS) entry which is preliminary data.</text>
</comment>
<dbReference type="Pfam" id="PF08328">
    <property type="entry name" value="ASL_C"/>
    <property type="match status" value="1"/>
</dbReference>
<comment type="similarity">
    <text evidence="3 13">Belongs to the lyase 1 family. Adenylosuccinate lyase subfamily.</text>
</comment>
<dbReference type="GO" id="GO:0004018">
    <property type="term" value="F:N6-(1,2-dicarboxyethyl)AMP AMP-lyase (fumarate-forming) activity"/>
    <property type="evidence" value="ECO:0007669"/>
    <property type="project" value="UniProtKB-UniRule"/>
</dbReference>
<dbReference type="STRING" id="1385521.N803_14995"/>
<dbReference type="InterPro" id="IPR020557">
    <property type="entry name" value="Fumarate_lyase_CS"/>
</dbReference>
<dbReference type="InterPro" id="IPR047136">
    <property type="entry name" value="PurB_bact"/>
</dbReference>
<feature type="domain" description="Fumarate lyase N-terminal" evidence="14">
    <location>
        <begin position="18"/>
        <end position="317"/>
    </location>
</feature>
<dbReference type="PANTHER" id="PTHR43411:SF1">
    <property type="entry name" value="ADENYLOSUCCINATE LYASE"/>
    <property type="match status" value="1"/>
</dbReference>
<proteinExistence type="inferred from homology"/>
<sequence length="469" mass="51259">MASLADVTPPIALGALDGRYRGAVAPLVDHLSEPALNRQRIHVEIEWLIHLTDRGVVPGVRSLSDDEKARLRAIVADFGPDEIAEMAETEKVTQHDVKAVEYFLKKRLAEIAPADEDKGLAELIHFCCTSEDINNLSYALMVQGAIEDVWLPRASALVEALSTMASDLRAVPLLSHTHGQPATPSTLGKELAVLAWRLQRQLRRVEDAEFLGKLNGATGTYGAHLAAVPEADWEEVSESFVEGLGLTWNPLTTQIESHDWQAELYADIARFNRVLHNMCTDVWTYISMGYFAQVRGQGTVGSSTMPHKVNPIRFENAEANLEVSNALLDVLAATLVQSRLQRDLTDSSMQRNIGVALGHSLLALDNATRGLAGLDAVPEAMARDLDANWEVLGEPIQSAMRALGAQGLPGMEEPYERLKELTRGRRIGQPELVEFVRGLGLPADVEERLAAMTPATYIGLAPQLVDHLG</sequence>
<comment type="pathway">
    <text evidence="1 13">Purine metabolism; IMP biosynthesis via de novo pathway; 5-amino-1-(5-phospho-D-ribosyl)imidazole-4-carboxamide from 5-amino-1-(5-phospho-D-ribosyl)imidazole-4-carboxylate: step 2/2.</text>
</comment>
<comment type="catalytic activity">
    <reaction evidence="8">
        <text>(2S)-2-[5-amino-1-(5-phospho-beta-D-ribosyl)imidazole-4-carboxamido]succinate = 5-amino-1-(5-phospho-beta-D-ribosyl)imidazole-4-carboxamide + fumarate</text>
        <dbReference type="Rhea" id="RHEA:23920"/>
        <dbReference type="ChEBI" id="CHEBI:29806"/>
        <dbReference type="ChEBI" id="CHEBI:58443"/>
        <dbReference type="ChEBI" id="CHEBI:58475"/>
        <dbReference type="EC" id="4.3.2.2"/>
    </reaction>
    <physiologicalReaction direction="left-to-right" evidence="8">
        <dbReference type="Rhea" id="RHEA:23921"/>
    </physiologicalReaction>
</comment>
<evidence type="ECO:0000256" key="8">
    <source>
        <dbReference type="ARBA" id="ARBA00024477"/>
    </source>
</evidence>
<evidence type="ECO:0000256" key="12">
    <source>
        <dbReference type="NCBIfam" id="TIGR00928"/>
    </source>
</evidence>
<comment type="catalytic activity">
    <reaction evidence="11">
        <text>N(6)-(1,2-dicarboxyethyl)-AMP = fumarate + AMP</text>
        <dbReference type="Rhea" id="RHEA:16853"/>
        <dbReference type="ChEBI" id="CHEBI:29806"/>
        <dbReference type="ChEBI" id="CHEBI:57567"/>
        <dbReference type="ChEBI" id="CHEBI:456215"/>
        <dbReference type="EC" id="4.3.2.2"/>
    </reaction>
    <physiologicalReaction direction="left-to-right" evidence="11">
        <dbReference type="Rhea" id="RHEA:16854"/>
    </physiologicalReaction>
</comment>
<feature type="domain" description="Adenylosuccinate lyase PurB C-terminal" evidence="15">
    <location>
        <begin position="338"/>
        <end position="458"/>
    </location>
</feature>
<keyword evidence="17" id="KW-1185">Reference proteome</keyword>
<evidence type="ECO:0000313" key="17">
    <source>
        <dbReference type="Proteomes" id="UP000030011"/>
    </source>
</evidence>
<evidence type="ECO:0000256" key="10">
    <source>
        <dbReference type="ARBA" id="ARBA00030717"/>
    </source>
</evidence>
<evidence type="ECO:0000256" key="7">
    <source>
        <dbReference type="ARBA" id="ARBA00023239"/>
    </source>
</evidence>
<dbReference type="UniPathway" id="UPA00074">
    <property type="reaction ID" value="UER00132"/>
</dbReference>
<evidence type="ECO:0000256" key="2">
    <source>
        <dbReference type="ARBA" id="ARBA00004734"/>
    </source>
</evidence>
<dbReference type="Gene3D" id="1.20.200.10">
    <property type="entry name" value="Fumarase/aspartase (Central domain)"/>
    <property type="match status" value="1"/>
</dbReference>
<evidence type="ECO:0000256" key="9">
    <source>
        <dbReference type="ARBA" id="ARBA00025012"/>
    </source>
</evidence>
<reference evidence="16 17" key="1">
    <citation type="submission" date="2013-08" db="EMBL/GenBank/DDBJ databases">
        <title>The genome sequence of Knoellia subterranea.</title>
        <authorList>
            <person name="Zhu W."/>
            <person name="Wang G."/>
        </authorList>
    </citation>
    <scope>NUCLEOTIDE SEQUENCE [LARGE SCALE GENOMIC DNA]</scope>
    <source>
        <strain evidence="16 17">KCTC 19937</strain>
    </source>
</reference>
<evidence type="ECO:0000313" key="16">
    <source>
        <dbReference type="EMBL" id="KGN37161.1"/>
    </source>
</evidence>
<dbReference type="OrthoDB" id="9768878at2"/>
<comment type="pathway">
    <text evidence="2 13">Purine metabolism; AMP biosynthesis via de novo pathway; AMP from IMP: step 2/2.</text>
</comment>